<evidence type="ECO:0000256" key="6">
    <source>
        <dbReference type="ARBA" id="ARBA00023236"/>
    </source>
</evidence>
<dbReference type="SUPFAM" id="SSF51306">
    <property type="entry name" value="LexA/Signal peptidase"/>
    <property type="match status" value="1"/>
</dbReference>
<evidence type="ECO:0000256" key="1">
    <source>
        <dbReference type="ARBA" id="ARBA00007484"/>
    </source>
</evidence>
<evidence type="ECO:0000256" key="3">
    <source>
        <dbReference type="ARBA" id="ARBA00022801"/>
    </source>
</evidence>
<reference evidence="9 10" key="1">
    <citation type="submission" date="2019-03" db="EMBL/GenBank/DDBJ databases">
        <title>Genomic Encyclopedia of Archaeal and Bacterial Type Strains, Phase II (KMG-II): from individual species to whole genera.</title>
        <authorList>
            <person name="Goeker M."/>
        </authorList>
    </citation>
    <scope>NUCLEOTIDE SEQUENCE [LARGE SCALE GENOMIC DNA]</scope>
    <source>
        <strain evidence="9 10">ATCC 25309</strain>
    </source>
</reference>
<dbReference type="AlphaFoldDB" id="A0A4V3FF53"/>
<gene>
    <name evidence="9" type="ORF">EI77_03108</name>
</gene>
<keyword evidence="3 7" id="KW-0378">Hydrolase</keyword>
<dbReference type="GO" id="GO:0016787">
    <property type="term" value="F:hydrolase activity"/>
    <property type="evidence" value="ECO:0007669"/>
    <property type="project" value="UniProtKB-KW"/>
</dbReference>
<dbReference type="RefSeq" id="WP_133796135.1">
    <property type="nucleotide sequence ID" value="NZ_SOCA01000005.1"/>
</dbReference>
<keyword evidence="6" id="KW-0742">SOS response</keyword>
<feature type="domain" description="Peptidase S24/S26A/S26B/S26C" evidence="8">
    <location>
        <begin position="27"/>
        <end position="142"/>
    </location>
</feature>
<dbReference type="PRINTS" id="PR00726">
    <property type="entry name" value="LEXASERPTASE"/>
</dbReference>
<evidence type="ECO:0000313" key="10">
    <source>
        <dbReference type="Proteomes" id="UP000295662"/>
    </source>
</evidence>
<keyword evidence="10" id="KW-1185">Reference proteome</keyword>
<dbReference type="InterPro" id="IPR036286">
    <property type="entry name" value="LexA/Signal_pep-like_sf"/>
</dbReference>
<evidence type="ECO:0000259" key="8">
    <source>
        <dbReference type="Pfam" id="PF00717"/>
    </source>
</evidence>
<dbReference type="InterPro" id="IPR015927">
    <property type="entry name" value="Peptidase_S24_S26A/B/C"/>
</dbReference>
<dbReference type="Gene3D" id="2.10.109.10">
    <property type="entry name" value="Umud Fragment, subunit A"/>
    <property type="match status" value="1"/>
</dbReference>
<accession>A0A4V3FF53</accession>
<evidence type="ECO:0000256" key="2">
    <source>
        <dbReference type="ARBA" id="ARBA00022763"/>
    </source>
</evidence>
<dbReference type="GO" id="GO:0006281">
    <property type="term" value="P:DNA repair"/>
    <property type="evidence" value="ECO:0007669"/>
    <property type="project" value="UniProtKB-KW"/>
</dbReference>
<proteinExistence type="inferred from homology"/>
<comment type="caution">
    <text evidence="9">The sequence shown here is derived from an EMBL/GenBank/DDBJ whole genome shotgun (WGS) entry which is preliminary data.</text>
</comment>
<dbReference type="GO" id="GO:0003677">
    <property type="term" value="F:DNA binding"/>
    <property type="evidence" value="ECO:0007669"/>
    <property type="project" value="InterPro"/>
</dbReference>
<name>A0A4V3FF53_9BACT</name>
<dbReference type="InterPro" id="IPR006197">
    <property type="entry name" value="Peptidase_S24_LexA"/>
</dbReference>
<dbReference type="EMBL" id="SOCA01000005">
    <property type="protein sequence ID" value="TDU69453.1"/>
    <property type="molecule type" value="Genomic_DNA"/>
</dbReference>
<sequence length="150" mass="16684">MLTADQNQSLRTLWRCLARQWKLRSIPLLGTIVAGRAEVPESTMEACLTVDPDTLGLPKNNRTFALKVQGDSMRNAAILEGDVVVMEFREAKHGDIVAALIDGETTLKRFFVKNGVPYLRASNPKYPDLIPARELVIQGVMVALLRLPKK</sequence>
<dbReference type="PANTHER" id="PTHR33516:SF2">
    <property type="entry name" value="LEXA REPRESSOR-RELATED"/>
    <property type="match status" value="1"/>
</dbReference>
<comment type="similarity">
    <text evidence="1 7">Belongs to the peptidase S24 family.</text>
</comment>
<keyword evidence="4 7" id="KW-0068">Autocatalytic cleavage</keyword>
<dbReference type="GO" id="GO:0006355">
    <property type="term" value="P:regulation of DNA-templated transcription"/>
    <property type="evidence" value="ECO:0007669"/>
    <property type="project" value="InterPro"/>
</dbReference>
<evidence type="ECO:0000313" key="9">
    <source>
        <dbReference type="EMBL" id="TDU69453.1"/>
    </source>
</evidence>
<evidence type="ECO:0000256" key="5">
    <source>
        <dbReference type="ARBA" id="ARBA00023204"/>
    </source>
</evidence>
<keyword evidence="2" id="KW-0227">DNA damage</keyword>
<dbReference type="Proteomes" id="UP000295662">
    <property type="component" value="Unassembled WGS sequence"/>
</dbReference>
<dbReference type="OrthoDB" id="9802364at2"/>
<dbReference type="PANTHER" id="PTHR33516">
    <property type="entry name" value="LEXA REPRESSOR"/>
    <property type="match status" value="1"/>
</dbReference>
<evidence type="ECO:0000256" key="4">
    <source>
        <dbReference type="ARBA" id="ARBA00022813"/>
    </source>
</evidence>
<dbReference type="InterPro" id="IPR039418">
    <property type="entry name" value="LexA-like"/>
</dbReference>
<dbReference type="CDD" id="cd06529">
    <property type="entry name" value="S24_LexA-like"/>
    <property type="match status" value="1"/>
</dbReference>
<dbReference type="GO" id="GO:0009432">
    <property type="term" value="P:SOS response"/>
    <property type="evidence" value="ECO:0007669"/>
    <property type="project" value="UniProtKB-KW"/>
</dbReference>
<keyword evidence="5" id="KW-0234">DNA repair</keyword>
<dbReference type="Pfam" id="PF00717">
    <property type="entry name" value="Peptidase_S24"/>
    <property type="match status" value="1"/>
</dbReference>
<protein>
    <submittedName>
        <fullName evidence="9">Repressor LexA</fullName>
    </submittedName>
</protein>
<dbReference type="InterPro" id="IPR050077">
    <property type="entry name" value="LexA_repressor"/>
</dbReference>
<evidence type="ECO:0000256" key="7">
    <source>
        <dbReference type="RuleBase" id="RU003991"/>
    </source>
</evidence>
<organism evidence="9 10">
    <name type="scientific">Prosthecobacter fusiformis</name>
    <dbReference type="NCBI Taxonomy" id="48464"/>
    <lineage>
        <taxon>Bacteria</taxon>
        <taxon>Pseudomonadati</taxon>
        <taxon>Verrucomicrobiota</taxon>
        <taxon>Verrucomicrobiia</taxon>
        <taxon>Verrucomicrobiales</taxon>
        <taxon>Verrucomicrobiaceae</taxon>
        <taxon>Prosthecobacter</taxon>
    </lineage>
</organism>